<dbReference type="RefSeq" id="WP_092631131.1">
    <property type="nucleotide sequence ID" value="NZ_FNQT01000001.1"/>
</dbReference>
<dbReference type="EMBL" id="FNQT01000001">
    <property type="protein sequence ID" value="SDZ82217.1"/>
    <property type="molecule type" value="Genomic_DNA"/>
</dbReference>
<reference evidence="1 2" key="1">
    <citation type="submission" date="2016-10" db="EMBL/GenBank/DDBJ databases">
        <authorList>
            <person name="de Groot N.N."/>
        </authorList>
    </citation>
    <scope>NUCLEOTIDE SEQUENCE [LARGE SCALE GENOMIC DNA]</scope>
    <source>
        <strain evidence="1 2">CGMCC 1.8712</strain>
    </source>
</reference>
<gene>
    <name evidence="1" type="ORF">SAMN04488065_0575</name>
</gene>
<dbReference type="OrthoDB" id="234248at2157"/>
<sequence>MRLKQQILEDIVSRFVEAGVTDRHVNQEYSLYTNVYRIDDEDPNLQTLFDLAIQNRAQPLSTEDYRTLSSQFELDEFLDYDTRSEAFDDLIEIENIGPKIVDEFLRKTVHVFGVKSEWESDLCVPLDTNVVQGLVKTGAIDLEDEDWETDLSSNYQNVVNTDPTANPRKKIGYSELQDGFEKAASEYDLPRIVFDELWLEHSRFISNPLLQSESTLSDMILSKFQIGG</sequence>
<evidence type="ECO:0000313" key="2">
    <source>
        <dbReference type="Proteomes" id="UP000236755"/>
    </source>
</evidence>
<proteinExistence type="predicted"/>
<name>A0A1H3W564_9EURY</name>
<dbReference type="Proteomes" id="UP000236755">
    <property type="component" value="Unassembled WGS sequence"/>
</dbReference>
<dbReference type="STRING" id="555874.SAMN04488065_0575"/>
<keyword evidence="2" id="KW-1185">Reference proteome</keyword>
<organism evidence="1 2">
    <name type="scientific">Haloplanus vescus</name>
    <dbReference type="NCBI Taxonomy" id="555874"/>
    <lineage>
        <taxon>Archaea</taxon>
        <taxon>Methanobacteriati</taxon>
        <taxon>Methanobacteriota</taxon>
        <taxon>Stenosarchaea group</taxon>
        <taxon>Halobacteria</taxon>
        <taxon>Halobacteriales</taxon>
        <taxon>Haloferacaceae</taxon>
        <taxon>Haloplanus</taxon>
    </lineage>
</organism>
<dbReference type="AlphaFoldDB" id="A0A1H3W564"/>
<evidence type="ECO:0000313" key="1">
    <source>
        <dbReference type="EMBL" id="SDZ82217.1"/>
    </source>
</evidence>
<accession>A0A1H3W564</accession>
<protein>
    <submittedName>
        <fullName evidence="1">Uncharacterized protein</fullName>
    </submittedName>
</protein>